<reference evidence="2" key="1">
    <citation type="journal article" date="2019" name="Int. J. Syst. Evol. Microbiol.">
        <title>The Global Catalogue of Microorganisms (GCM) 10K type strain sequencing project: providing services to taxonomists for standard genome sequencing and annotation.</title>
        <authorList>
            <consortium name="The Broad Institute Genomics Platform"/>
            <consortium name="The Broad Institute Genome Sequencing Center for Infectious Disease"/>
            <person name="Wu L."/>
            <person name="Ma J."/>
        </authorList>
    </citation>
    <scope>NUCLEOTIDE SEQUENCE [LARGE SCALE GENOMIC DNA]</scope>
    <source>
        <strain evidence="2">KCTC 52640</strain>
    </source>
</reference>
<evidence type="ECO:0000313" key="2">
    <source>
        <dbReference type="Proteomes" id="UP001595462"/>
    </source>
</evidence>
<dbReference type="EMBL" id="JBHRSS010000006">
    <property type="protein sequence ID" value="MFC3104953.1"/>
    <property type="molecule type" value="Genomic_DNA"/>
</dbReference>
<protein>
    <recommendedName>
        <fullName evidence="3">DUF4380 domain-containing protein</fullName>
    </recommendedName>
</protein>
<evidence type="ECO:0008006" key="3">
    <source>
        <dbReference type="Google" id="ProtNLM"/>
    </source>
</evidence>
<name>A0ABV7ESX9_9GAMM</name>
<dbReference type="Proteomes" id="UP001595462">
    <property type="component" value="Unassembled WGS sequence"/>
</dbReference>
<dbReference type="RefSeq" id="WP_380690514.1">
    <property type="nucleotide sequence ID" value="NZ_JBHRSS010000006.1"/>
</dbReference>
<accession>A0ABV7ESX9</accession>
<comment type="caution">
    <text evidence="1">The sequence shown here is derived from an EMBL/GenBank/DDBJ whole genome shotgun (WGS) entry which is preliminary data.</text>
</comment>
<sequence>MLVASPGLVHAHGGDEDGEAEVRAVLDPLPAALAGIHVQLRRTLAPQLLVANTGDRLLVIEDENGRDFLRIGKGRVDGDLGNAAFHRTNTLMAPGAFSADASQAPNWQTVEDSPNWGWFDLRLRTDAVAVPHAVVDKGEKARVSQWSIPVRYGDTESAISGHFEFVPPARGIIEARVTDAGALSASAVVRAMSGSARPGMFVSYRGKEPLVVMGTEGEAFLRFSDAGVDANRASPTWASVRPSGTPEAVAPSDAPQWANLSASATYGWIEPRAAYAGTPPDADEQSVVKRWQIPIQVGDRKGAIQGVTEWQPVTPLAKSGH</sequence>
<proteinExistence type="predicted"/>
<keyword evidence="2" id="KW-1185">Reference proteome</keyword>
<gene>
    <name evidence="1" type="ORF">ACFOSU_13815</name>
</gene>
<evidence type="ECO:0000313" key="1">
    <source>
        <dbReference type="EMBL" id="MFC3104953.1"/>
    </source>
</evidence>
<organism evidence="1 2">
    <name type="scientific">Salinisphaera aquimarina</name>
    <dbReference type="NCBI Taxonomy" id="2094031"/>
    <lineage>
        <taxon>Bacteria</taxon>
        <taxon>Pseudomonadati</taxon>
        <taxon>Pseudomonadota</taxon>
        <taxon>Gammaproteobacteria</taxon>
        <taxon>Salinisphaerales</taxon>
        <taxon>Salinisphaeraceae</taxon>
        <taxon>Salinisphaera</taxon>
    </lineage>
</organism>